<dbReference type="SMART" id="SM00881">
    <property type="entry name" value="CoA_binding"/>
    <property type="match status" value="1"/>
</dbReference>
<evidence type="ECO:0000313" key="3">
    <source>
        <dbReference type="Proteomes" id="UP001596398"/>
    </source>
</evidence>
<keyword evidence="3" id="KW-1185">Reference proteome</keyword>
<feature type="domain" description="CoA-binding" evidence="1">
    <location>
        <begin position="12"/>
        <end position="105"/>
    </location>
</feature>
<dbReference type="InterPro" id="IPR003781">
    <property type="entry name" value="CoA-bd"/>
</dbReference>
<dbReference type="Pfam" id="PF13380">
    <property type="entry name" value="CoA_binding_2"/>
    <property type="match status" value="1"/>
</dbReference>
<evidence type="ECO:0000313" key="2">
    <source>
        <dbReference type="EMBL" id="MFC7236012.1"/>
    </source>
</evidence>
<organism evidence="2 3">
    <name type="scientific">Halosegnis marinus</name>
    <dbReference type="NCBI Taxonomy" id="3034023"/>
    <lineage>
        <taxon>Archaea</taxon>
        <taxon>Methanobacteriati</taxon>
        <taxon>Methanobacteriota</taxon>
        <taxon>Stenosarchaea group</taxon>
        <taxon>Halobacteria</taxon>
        <taxon>Halobacteriales</taxon>
        <taxon>Natronomonadaceae</taxon>
        <taxon>Halosegnis</taxon>
    </lineage>
</organism>
<dbReference type="EMBL" id="JBHTAP010000001">
    <property type="protein sequence ID" value="MFC7236012.1"/>
    <property type="molecule type" value="Genomic_DNA"/>
</dbReference>
<dbReference type="PANTHER" id="PTHR33303:SF2">
    <property type="entry name" value="COA-BINDING DOMAIN-CONTAINING PROTEIN"/>
    <property type="match status" value="1"/>
</dbReference>
<evidence type="ECO:0000259" key="1">
    <source>
        <dbReference type="SMART" id="SM00881"/>
    </source>
</evidence>
<accession>A0ABD5ZR13</accession>
<protein>
    <submittedName>
        <fullName evidence="2">CoA-binding protein</fullName>
    </submittedName>
</protein>
<dbReference type="AlphaFoldDB" id="A0ABD5ZR13"/>
<dbReference type="SUPFAM" id="SSF51735">
    <property type="entry name" value="NAD(P)-binding Rossmann-fold domains"/>
    <property type="match status" value="1"/>
</dbReference>
<dbReference type="Proteomes" id="UP001596398">
    <property type="component" value="Unassembled WGS sequence"/>
</dbReference>
<name>A0ABD5ZR13_9EURY</name>
<dbReference type="PANTHER" id="PTHR33303">
    <property type="entry name" value="CYTOPLASMIC PROTEIN-RELATED"/>
    <property type="match status" value="1"/>
</dbReference>
<dbReference type="RefSeq" id="WP_276234160.1">
    <property type="nucleotide sequence ID" value="NZ_CP119802.1"/>
</dbReference>
<gene>
    <name evidence="2" type="ORF">ACFQJ4_11865</name>
</gene>
<reference evidence="2 3" key="1">
    <citation type="journal article" date="2019" name="Int. J. Syst. Evol. Microbiol.">
        <title>The Global Catalogue of Microorganisms (GCM) 10K type strain sequencing project: providing services to taxonomists for standard genome sequencing and annotation.</title>
        <authorList>
            <consortium name="The Broad Institute Genomics Platform"/>
            <consortium name="The Broad Institute Genome Sequencing Center for Infectious Disease"/>
            <person name="Wu L."/>
            <person name="Ma J."/>
        </authorList>
    </citation>
    <scope>NUCLEOTIDE SEQUENCE [LARGE SCALE GENOMIC DNA]</scope>
    <source>
        <strain evidence="2 3">DT85</strain>
    </source>
</reference>
<dbReference type="GeneID" id="79267717"/>
<sequence length="136" mass="14856">MPVTDDETLRELLDAETVAVVGCSATPGKAAHGVPKYLQEHGYRIVPVNPTTDEVLGERAYDSLSAVEEDIDIVDVFRPSAEVPGIVDEVLARDDVETVWLQLNIRDDAAGERVEDSGRAFVQDKCIKVEHGRLVA</sequence>
<dbReference type="Gene3D" id="3.40.50.720">
    <property type="entry name" value="NAD(P)-binding Rossmann-like Domain"/>
    <property type="match status" value="1"/>
</dbReference>
<proteinExistence type="predicted"/>
<dbReference type="InterPro" id="IPR036291">
    <property type="entry name" value="NAD(P)-bd_dom_sf"/>
</dbReference>
<comment type="caution">
    <text evidence="2">The sequence shown here is derived from an EMBL/GenBank/DDBJ whole genome shotgun (WGS) entry which is preliminary data.</text>
</comment>